<feature type="transmembrane region" description="Helical" evidence="1">
    <location>
        <begin position="1205"/>
        <end position="1221"/>
    </location>
</feature>
<dbReference type="InterPro" id="IPR036508">
    <property type="entry name" value="Chitin-bd_dom_sf"/>
</dbReference>
<feature type="domain" description="Baculoviridae p74 N-terminal" evidence="2">
    <location>
        <begin position="539"/>
        <end position="756"/>
    </location>
</feature>
<accession>A0A9N9MYM9</accession>
<dbReference type="EMBL" id="OU892285">
    <property type="protein sequence ID" value="CAG9773337.1"/>
    <property type="molecule type" value="Genomic_DNA"/>
</dbReference>
<dbReference type="GO" id="GO:0008061">
    <property type="term" value="F:chitin binding"/>
    <property type="evidence" value="ECO:0007669"/>
    <property type="project" value="InterPro"/>
</dbReference>
<keyword evidence="1" id="KW-0472">Membrane</keyword>
<dbReference type="GO" id="GO:0019058">
    <property type="term" value="P:viral life cycle"/>
    <property type="evidence" value="ECO:0007669"/>
    <property type="project" value="InterPro"/>
</dbReference>
<feature type="transmembrane region" description="Helical" evidence="1">
    <location>
        <begin position="990"/>
        <end position="1016"/>
    </location>
</feature>
<keyword evidence="1" id="KW-0812">Transmembrane</keyword>
<dbReference type="OrthoDB" id="7684118at2759"/>
<dbReference type="Proteomes" id="UP001152799">
    <property type="component" value="Chromosome 9"/>
</dbReference>
<protein>
    <recommendedName>
        <fullName evidence="2">Baculoviridae p74 N-terminal domain-containing protein</fullName>
    </recommendedName>
</protein>
<name>A0A9N9MYM9_9CUCU</name>
<proteinExistence type="predicted"/>
<evidence type="ECO:0000256" key="1">
    <source>
        <dbReference type="SAM" id="Phobius"/>
    </source>
</evidence>
<evidence type="ECO:0000313" key="4">
    <source>
        <dbReference type="Proteomes" id="UP001152799"/>
    </source>
</evidence>
<sequence length="1263" mass="143730">MDDKTLQTFMMGIAEDAQLTTIPAVTNVGTVKVFPYSSISGEIDWDVVLYSFSLEPGNSIIYEHGRWRAQSFTYDFEGTQLYRTDTLTHERQLFMEFNLDMNLELVDNGIVSKPYCKQKGNVPIRQDEFAHFYKTTETGGGLSNIYQYGYWVCLEQGANPTLVLCQNKKFDLQLVACREYSECEMKSDNYIWPDVKNSTKYYQCQNGVVVHASCPEASPVFNGLRCINPTCFNKTFQSVGGGSQKFVLADNFRVPNDDHSYFLCRGQLEGTKITCPLGVDASRINCLYKCTGSTAFVVEYLETLQVTPKTVPVGQTACVDGNIVKVTCSTILTRKLVHEDGTGKTLYYWTPDKYLEKGSCKEYDIIPPKGEMLQFLRADPAISSNITGNGDALPRLIPYDSFASFESDRTHYYNTDGVKYDGVLFYFGTQRFIIDAKYLNVPSDTASILNNNHNGVWTEQLIIEKISPGWIENASNDCDAGIEFLGLYYVNKSGTGMCLDGKPSIDICDEHGLKVFVNGCGCHPMEKNDTNEIVPQNADYLDMSTYATQRQKLFMAEKMANKYPEIFSWCDIVIRPAISPQDYVYEKKFADWAIWVDWTWTKTGCTKISCNPSGQKFDCTVKDAPFAFRSGDTTWTACEPACFFRNDIPSTSTGVHSLQTQYHNGKCYWVSSAIHAWMTNPTIRASTKYVRRVNTLATGFDVSYEADTYNIPTIKGRINKYYCDAYFQELKGDDCEEPWWSEVLGYTFLGQSLIKFIDQAASPNAGTRDQVSLEPDLKSLPAYMLDKHVWKRHINDSFKMIKPDVLLSDLGFTPAMLSQEKRGHFLFHNSSGIVERFLFYDSVEYTTNRSSSRTEYLRLLEPIGEIAKTNHRRRRPVRETRATKQNLSSSFDWDSIGDRFSRIASVIMQMLVQKDFYVQVGVDYSWHLLSQKLGPEFKEILSKVFSNMSQVLASNSARIIDTIASHEMGHIASYLIVKSTTKFTLMLTRMAAVSSTVIGVVADIALFLDLAVMLGWDPLGLKNQIDSQILEILREQAIVTRYKTGDPNCEIDPSFFSKFVLNENFNDNTTTTPMPELKSQFSYAHSRYKSSNTSGSDTIARRTDSGSIKRPRLYHTQTLFQISCLSEYLNARTSNSIGQRYDWDRDIVRNTDEWMTRYEIFSHLMQKTDLTSYTETLQARQCLTVIILFILITVIALTIFFAKPLVLLVAPLIWLCAYVRFGNNEIHNSIIENLYRAIKAKNITKKPFSVHTYQRYNYINSLA</sequence>
<keyword evidence="4" id="KW-1185">Reference proteome</keyword>
<reference evidence="3" key="1">
    <citation type="submission" date="2022-01" db="EMBL/GenBank/DDBJ databases">
        <authorList>
            <person name="King R."/>
        </authorList>
    </citation>
    <scope>NUCLEOTIDE SEQUENCE</scope>
</reference>
<dbReference type="Pfam" id="PF08404">
    <property type="entry name" value="Baculo_p74_N"/>
    <property type="match status" value="1"/>
</dbReference>
<organism evidence="3 4">
    <name type="scientific">Ceutorhynchus assimilis</name>
    <name type="common">cabbage seed weevil</name>
    <dbReference type="NCBI Taxonomy" id="467358"/>
    <lineage>
        <taxon>Eukaryota</taxon>
        <taxon>Metazoa</taxon>
        <taxon>Ecdysozoa</taxon>
        <taxon>Arthropoda</taxon>
        <taxon>Hexapoda</taxon>
        <taxon>Insecta</taxon>
        <taxon>Pterygota</taxon>
        <taxon>Neoptera</taxon>
        <taxon>Endopterygota</taxon>
        <taxon>Coleoptera</taxon>
        <taxon>Polyphaga</taxon>
        <taxon>Cucujiformia</taxon>
        <taxon>Curculionidae</taxon>
        <taxon>Ceutorhynchinae</taxon>
        <taxon>Ceutorhynchus</taxon>
    </lineage>
</organism>
<dbReference type="InterPro" id="IPR013613">
    <property type="entry name" value="Baculo_p74_N"/>
</dbReference>
<gene>
    <name evidence="3" type="ORF">CEUTPL_LOCUS13728</name>
</gene>
<dbReference type="SUPFAM" id="SSF57625">
    <property type="entry name" value="Invertebrate chitin-binding proteins"/>
    <property type="match status" value="1"/>
</dbReference>
<feature type="transmembrane region" description="Helical" evidence="1">
    <location>
        <begin position="1182"/>
        <end position="1199"/>
    </location>
</feature>
<dbReference type="InterPro" id="IPR007663">
    <property type="entry name" value="Baculo_p74"/>
</dbReference>
<evidence type="ECO:0000259" key="2">
    <source>
        <dbReference type="Pfam" id="PF08404"/>
    </source>
</evidence>
<keyword evidence="1" id="KW-1133">Transmembrane helix</keyword>
<dbReference type="AlphaFoldDB" id="A0A9N9MYM9"/>
<dbReference type="Pfam" id="PF04583">
    <property type="entry name" value="Baculo_p74"/>
    <property type="match status" value="1"/>
</dbReference>
<evidence type="ECO:0000313" key="3">
    <source>
        <dbReference type="EMBL" id="CAG9773337.1"/>
    </source>
</evidence>